<gene>
    <name evidence="9" type="ORF">FO442_05425</name>
</gene>
<dbReference type="Proteomes" id="UP000316008">
    <property type="component" value="Unassembled WGS sequence"/>
</dbReference>
<dbReference type="OrthoDB" id="9922at2"/>
<keyword evidence="3" id="KW-1134">Transmembrane beta strand</keyword>
<dbReference type="GO" id="GO:0009279">
    <property type="term" value="C:cell outer membrane"/>
    <property type="evidence" value="ECO:0007669"/>
    <property type="project" value="UniProtKB-SubCell"/>
</dbReference>
<dbReference type="Pfam" id="PF03349">
    <property type="entry name" value="Toluene_X"/>
    <property type="match status" value="1"/>
</dbReference>
<evidence type="ECO:0000256" key="4">
    <source>
        <dbReference type="ARBA" id="ARBA00022692"/>
    </source>
</evidence>
<organism evidence="9 10">
    <name type="scientific">Fluviicola chungangensis</name>
    <dbReference type="NCBI Taxonomy" id="2597671"/>
    <lineage>
        <taxon>Bacteria</taxon>
        <taxon>Pseudomonadati</taxon>
        <taxon>Bacteroidota</taxon>
        <taxon>Flavobacteriia</taxon>
        <taxon>Flavobacteriales</taxon>
        <taxon>Crocinitomicaceae</taxon>
        <taxon>Fluviicola</taxon>
    </lineage>
</organism>
<dbReference type="EMBL" id="VLPL01000002">
    <property type="protein sequence ID" value="TSJ46600.1"/>
    <property type="molecule type" value="Genomic_DNA"/>
</dbReference>
<name>A0A556N322_9FLAO</name>
<evidence type="ECO:0000256" key="1">
    <source>
        <dbReference type="ARBA" id="ARBA00004571"/>
    </source>
</evidence>
<dbReference type="PANTHER" id="PTHR35093:SF8">
    <property type="entry name" value="OUTER MEMBRANE PROTEIN NMB0088-RELATED"/>
    <property type="match status" value="1"/>
</dbReference>
<dbReference type="SUPFAM" id="SSF56935">
    <property type="entry name" value="Porins"/>
    <property type="match status" value="1"/>
</dbReference>
<dbReference type="GO" id="GO:0015483">
    <property type="term" value="F:long-chain fatty acid transporting porin activity"/>
    <property type="evidence" value="ECO:0007669"/>
    <property type="project" value="TreeGrafter"/>
</dbReference>
<keyword evidence="6" id="KW-0472">Membrane</keyword>
<evidence type="ECO:0000256" key="3">
    <source>
        <dbReference type="ARBA" id="ARBA00022452"/>
    </source>
</evidence>
<keyword evidence="5 8" id="KW-0732">Signal</keyword>
<dbReference type="RefSeq" id="WP_144332137.1">
    <property type="nucleotide sequence ID" value="NZ_VLPL01000002.1"/>
</dbReference>
<evidence type="ECO:0000256" key="6">
    <source>
        <dbReference type="ARBA" id="ARBA00023136"/>
    </source>
</evidence>
<keyword evidence="10" id="KW-1185">Reference proteome</keyword>
<evidence type="ECO:0000256" key="2">
    <source>
        <dbReference type="ARBA" id="ARBA00008163"/>
    </source>
</evidence>
<accession>A0A556N322</accession>
<protein>
    <submittedName>
        <fullName evidence="9">Long-chain fatty acid transporter</fullName>
    </submittedName>
</protein>
<feature type="chain" id="PRO_5021906213" evidence="8">
    <location>
        <begin position="20"/>
        <end position="407"/>
    </location>
</feature>
<keyword evidence="4" id="KW-0812">Transmembrane</keyword>
<proteinExistence type="inferred from homology"/>
<evidence type="ECO:0000256" key="7">
    <source>
        <dbReference type="ARBA" id="ARBA00023237"/>
    </source>
</evidence>
<evidence type="ECO:0000256" key="8">
    <source>
        <dbReference type="SAM" id="SignalP"/>
    </source>
</evidence>
<evidence type="ECO:0000256" key="5">
    <source>
        <dbReference type="ARBA" id="ARBA00022729"/>
    </source>
</evidence>
<evidence type="ECO:0000313" key="9">
    <source>
        <dbReference type="EMBL" id="TSJ46600.1"/>
    </source>
</evidence>
<comment type="subcellular location">
    <subcellularLocation>
        <location evidence="1">Cell outer membrane</location>
        <topology evidence="1">Multi-pass membrane protein</topology>
    </subcellularLocation>
</comment>
<evidence type="ECO:0000313" key="10">
    <source>
        <dbReference type="Proteomes" id="UP000316008"/>
    </source>
</evidence>
<dbReference type="AlphaFoldDB" id="A0A556N322"/>
<dbReference type="InterPro" id="IPR005017">
    <property type="entry name" value="OMPP1/FadL/TodX"/>
</dbReference>
<dbReference type="Gene3D" id="2.40.160.60">
    <property type="entry name" value="Outer membrane protein transport protein (OMPP1/FadL/TodX)"/>
    <property type="match status" value="1"/>
</dbReference>
<keyword evidence="7" id="KW-0998">Cell outer membrane</keyword>
<feature type="signal peptide" evidence="8">
    <location>
        <begin position="1"/>
        <end position="19"/>
    </location>
</feature>
<reference evidence="9 10" key="1">
    <citation type="submission" date="2019-07" db="EMBL/GenBank/DDBJ databases">
        <authorList>
            <person name="Huq M.A."/>
        </authorList>
    </citation>
    <scope>NUCLEOTIDE SEQUENCE [LARGE SCALE GENOMIC DNA]</scope>
    <source>
        <strain evidence="9 10">MAH-3</strain>
    </source>
</reference>
<dbReference type="PANTHER" id="PTHR35093">
    <property type="entry name" value="OUTER MEMBRANE PROTEIN NMB0088-RELATED"/>
    <property type="match status" value="1"/>
</dbReference>
<comment type="caution">
    <text evidence="9">The sequence shown here is derived from an EMBL/GenBank/DDBJ whole genome shotgun (WGS) entry which is preliminary data.</text>
</comment>
<sequence>MHKLILLFSSFLAVLSIHSQGFQVNFQGQKQQGMGLAGTALSEDASALFYNPGGVAFVKKSEINVGFSPIFANTLFVDSASGEGYRTKSPMGTPFSAYALASFKKLESLKVGLAVYTPFGSTIQYEDAWIGRFALTKLSLKAIYFQPTVSYKINEHFGFGAGFIVSAGTVDLQKDIPVQFADGTYGHAELTGKALGFGYNLGLNAKVNEHFSLGLTYRSQVAMKVKEGDAKFTVPESLSANFPSGRFTSSLPLPSVLTLGASYDTGKKWQFVLDINYVGWKAYDTLAFDYESNTASLVDTKSARKYKSIIAFRGGANFKATEMIAVRLGAGYGFTPVQSGYVTPESPDGNRIYGTAGLGFKFNEHFNVDLSFYYTYINRTDRNLESNLSGTFTTIAISPGIGLSYKW</sequence>
<comment type="similarity">
    <text evidence="2">Belongs to the OmpP1/FadL family.</text>
</comment>